<dbReference type="AlphaFoldDB" id="A0A7S1AHI4"/>
<gene>
    <name evidence="2" type="ORF">NSCI0253_LOCUS28493</name>
</gene>
<accession>A0A7S1AHI4</accession>
<protein>
    <submittedName>
        <fullName evidence="2">Uncharacterized protein</fullName>
    </submittedName>
</protein>
<evidence type="ECO:0000313" key="2">
    <source>
        <dbReference type="EMBL" id="CAD8854142.1"/>
    </source>
</evidence>
<dbReference type="EMBL" id="HBFQ01040210">
    <property type="protein sequence ID" value="CAD8854142.1"/>
    <property type="molecule type" value="Transcribed_RNA"/>
</dbReference>
<feature type="region of interest" description="Disordered" evidence="1">
    <location>
        <begin position="396"/>
        <end position="418"/>
    </location>
</feature>
<feature type="region of interest" description="Disordered" evidence="1">
    <location>
        <begin position="68"/>
        <end position="88"/>
    </location>
</feature>
<feature type="region of interest" description="Disordered" evidence="1">
    <location>
        <begin position="267"/>
        <end position="289"/>
    </location>
</feature>
<organism evidence="2">
    <name type="scientific">Noctiluca scintillans</name>
    <name type="common">Sea sparkle</name>
    <name type="synonym">Red tide dinoflagellate</name>
    <dbReference type="NCBI Taxonomy" id="2966"/>
    <lineage>
        <taxon>Eukaryota</taxon>
        <taxon>Sar</taxon>
        <taxon>Alveolata</taxon>
        <taxon>Dinophyceae</taxon>
        <taxon>Noctilucales</taxon>
        <taxon>Noctilucaceae</taxon>
        <taxon>Noctiluca</taxon>
    </lineage>
</organism>
<feature type="region of interest" description="Disordered" evidence="1">
    <location>
        <begin position="907"/>
        <end position="936"/>
    </location>
</feature>
<proteinExistence type="predicted"/>
<feature type="compositionally biased region" description="Low complexity" evidence="1">
    <location>
        <begin position="273"/>
        <end position="285"/>
    </location>
</feature>
<feature type="compositionally biased region" description="Basic and acidic residues" evidence="1">
    <location>
        <begin position="147"/>
        <end position="162"/>
    </location>
</feature>
<name>A0A7S1AHI4_NOCSC</name>
<reference evidence="2" key="1">
    <citation type="submission" date="2021-01" db="EMBL/GenBank/DDBJ databases">
        <authorList>
            <person name="Corre E."/>
            <person name="Pelletier E."/>
            <person name="Niang G."/>
            <person name="Scheremetjew M."/>
            <person name="Finn R."/>
            <person name="Kale V."/>
            <person name="Holt S."/>
            <person name="Cochrane G."/>
            <person name="Meng A."/>
            <person name="Brown T."/>
            <person name="Cohen L."/>
        </authorList>
    </citation>
    <scope>NUCLEOTIDE SEQUENCE</scope>
</reference>
<feature type="region of interest" description="Disordered" evidence="1">
    <location>
        <begin position="645"/>
        <end position="674"/>
    </location>
</feature>
<evidence type="ECO:0000256" key="1">
    <source>
        <dbReference type="SAM" id="MobiDB-lite"/>
    </source>
</evidence>
<feature type="region of interest" description="Disordered" evidence="1">
    <location>
        <begin position="138"/>
        <end position="162"/>
    </location>
</feature>
<sequence length="1194" mass="125303">MEVEILEAQGFPAGCSAMIRAGSVRRQGLLRRGLPFQFSCLPIHGNPFTLEVYRSLGGADVARGHWQRGSANARGERGPEGPGVPWEGEGVLTRTSFARGQGKTIPLKEETPSYLLRFPPEGGAPGTTLELLVRNTPVADPTSRGSRSSDEGVADERVPTEEASVKMVRDAALARSYLLRHDVVGFVQGMLKATLQEKPHDPCDFMRNYARIPTKVLDEHFYLQGHEPGLPPMPSADVPPRWSTVDQQPVQVTLQKEVPHLPQFLGEQNKAASSSKQTSVSQQSSNASPVRVGVAENMLGHAIHDVLGAAGFDEAAALPRVSVSPVSLNTSNTSAARADVAENVLGDAFHSAFATADFDGDMTRTTESNSLSPNSKKSVDRRAVAGNLVRDAVDGVAGSQAAARTAKSKSLSPASGRSMDRRVVVGNLVRDVVHVVGGSNEALEQPSRPHSSSMTAVSKITSASSDNSARAARDLVQDVCGQAVTARDSLEATEQHEHAHSSSMTAVSKITTASSDNSVRAAHDVAYDVCGNALAASDAVEVVPLQGAEVANHPSVSAVSAATSSLMGVAAERMTGDVIDNVCDGAVSAEEVVPVQGAEVASHPPASAVSAATSSLMGVAAERMTGDVIDNVCDGAVSAEALMTLPSRDSPVPDMSSGSCATSPEKEAASRVTGATSDLSDDLIDRMGGHAFADMMMKAVNFSDLEADTLTPPLRPDATALSRVTGATSDASDVIASGLSAHFSAKAMRNVSFSQADSATITGAPSAVEESADVQKAASHSLMPDASVSEPRRLHSFSRSLDTELEDRMLDIVSGDLLRDDRARSRAGSSVEHGARRPASLVSEILSNVPPLDIGAFLEFGGSENTPSAHSGTSSLQTAPAFVDRVLGNSMNHSEPSVIHGTMISASSAERPAATNEHQEAFRPCGSPKPSAHTAASSGSALSLLGRVLCGAVESSAPSVLEGTSVGCSSFDVPDQTARRLSIPSASASEPSGTSSLVGMVMHEGHRFIHEEAPSASSTIGQTVIDTPSSISSRYRFPLFDTSAFSSTKDVMGPAEPLHPQTVEVRVENRTLTESNDQLRSEIHRLRSMLVGRGTPDTPSKQEAFVGGEPLCLSTILSDEVASLWEVLHKKNKALNVKYGKLREENKRLRGKQGELQTTLAQFSSSVHALAADVRAAVQDTPAMVQDTRPFLVA</sequence>